<accession>A0AAW3J641</accession>
<dbReference type="PANTHER" id="PTHR43685">
    <property type="entry name" value="GLYCOSYLTRANSFERASE"/>
    <property type="match status" value="1"/>
</dbReference>
<dbReference type="PANTHER" id="PTHR43685:SF2">
    <property type="entry name" value="GLYCOSYLTRANSFERASE 2-LIKE DOMAIN-CONTAINING PROTEIN"/>
    <property type="match status" value="1"/>
</dbReference>
<dbReference type="Gene3D" id="3.90.550.10">
    <property type="entry name" value="Spore Coat Polysaccharide Biosynthesis Protein SpsA, Chain A"/>
    <property type="match status" value="1"/>
</dbReference>
<evidence type="ECO:0000313" key="2">
    <source>
        <dbReference type="EMBL" id="KPH50770.1"/>
    </source>
</evidence>
<evidence type="ECO:0000313" key="3">
    <source>
        <dbReference type="Proteomes" id="UP000037800"/>
    </source>
</evidence>
<dbReference type="InterPro" id="IPR029044">
    <property type="entry name" value="Nucleotide-diphossugar_trans"/>
</dbReference>
<dbReference type="AlphaFoldDB" id="A0AAW3J641"/>
<proteinExistence type="predicted"/>
<feature type="domain" description="Glycosyltransferase 2-like prokaryotic type" evidence="1">
    <location>
        <begin position="3"/>
        <end position="269"/>
    </location>
</feature>
<dbReference type="RefSeq" id="WP_060662838.1">
    <property type="nucleotide sequence ID" value="NZ_JNUR01000014.1"/>
</dbReference>
<dbReference type="EMBL" id="JNUR01000014">
    <property type="protein sequence ID" value="KPH50770.1"/>
    <property type="molecule type" value="Genomic_DNA"/>
</dbReference>
<reference evidence="2 3" key="1">
    <citation type="submission" date="2014-06" db="EMBL/GenBank/DDBJ databases">
        <title>Helicobacter pullorum isolates in fresh chicken meat - phenotypic and genotypic features.</title>
        <authorList>
            <person name="Borges V."/>
            <person name="Santos A."/>
            <person name="Correia C.B."/>
            <person name="Saraiva M."/>
            <person name="Menard A."/>
            <person name="Vieira L."/>
            <person name="Sampaio D.A."/>
            <person name="Gomes J.P."/>
            <person name="Oleastro M."/>
        </authorList>
    </citation>
    <scope>NUCLEOTIDE SEQUENCE [LARGE SCALE GENOMIC DNA]</scope>
    <source>
        <strain evidence="2 3">229336/12</strain>
    </source>
</reference>
<protein>
    <recommendedName>
        <fullName evidence="1">Glycosyltransferase 2-like prokaryotic type domain-containing protein</fullName>
    </recommendedName>
</protein>
<dbReference type="Pfam" id="PF10111">
    <property type="entry name" value="Glyco_tranf_2_2"/>
    <property type="match status" value="1"/>
</dbReference>
<dbReference type="CDD" id="cd00761">
    <property type="entry name" value="Glyco_tranf_GTA_type"/>
    <property type="match status" value="1"/>
</dbReference>
<organism evidence="2 3">
    <name type="scientific">Helicobacter pullorum</name>
    <dbReference type="NCBI Taxonomy" id="35818"/>
    <lineage>
        <taxon>Bacteria</taxon>
        <taxon>Pseudomonadati</taxon>
        <taxon>Campylobacterota</taxon>
        <taxon>Epsilonproteobacteria</taxon>
        <taxon>Campylobacterales</taxon>
        <taxon>Helicobacteraceae</taxon>
        <taxon>Helicobacter</taxon>
    </lineage>
</organism>
<sequence length="349" mass="41689">MISFIVPVFYKNKNSFIYKRSLELIAKFQNHPKIELIIADSSYSPKLQAQAKNIIIVHTKLHQKTFSLAQARNQAVQHATKKYLFFLDVDMDYSLEFEKLLFDEIQNKLETNQLNFFQIPFLYLTPKGTQLFEKNHQLVTLKESFLKGKTCLVESISITNPSIVISKQYFQQIGGFDEDFYGHGCEDYILLHKLAAFNSHSKRNQDYYTDFKAHFLGDSKGFRKYFAYYSLPYFFKDLILLHRWHPRPFYNNFYSRRIPNETLLQSKMKQFDEDYKGKIWHSTKPLINLKEYITNLMLQHHYDPKEYPGFFSYAKGVKPPKKSINNKIRKLLTRPKDFFRDIKLFRKHK</sequence>
<evidence type="ECO:0000259" key="1">
    <source>
        <dbReference type="Pfam" id="PF10111"/>
    </source>
</evidence>
<gene>
    <name evidence="2" type="ORF">HPU229336_01085</name>
</gene>
<dbReference type="SUPFAM" id="SSF53448">
    <property type="entry name" value="Nucleotide-diphospho-sugar transferases"/>
    <property type="match status" value="1"/>
</dbReference>
<dbReference type="InterPro" id="IPR019290">
    <property type="entry name" value="GlycosylTrfase-like_prok"/>
</dbReference>
<dbReference type="Proteomes" id="UP000037800">
    <property type="component" value="Unassembled WGS sequence"/>
</dbReference>
<comment type="caution">
    <text evidence="2">The sequence shown here is derived from an EMBL/GenBank/DDBJ whole genome shotgun (WGS) entry which is preliminary data.</text>
</comment>
<name>A0AAW3J641_9HELI</name>
<dbReference type="InterPro" id="IPR050834">
    <property type="entry name" value="Glycosyltransf_2"/>
</dbReference>